<dbReference type="OrthoDB" id="2600165at2"/>
<evidence type="ECO:0000256" key="3">
    <source>
        <dbReference type="ARBA" id="ARBA00023163"/>
    </source>
</evidence>
<feature type="domain" description="HTH araC/xylS-type" evidence="4">
    <location>
        <begin position="201"/>
        <end position="302"/>
    </location>
</feature>
<accession>A0A1H4SJV3</accession>
<sequence>MKNILEIKTIADYFKLRNYEVLHPLVGIIDFVRVDKSGYTNKSYDGFHYSCYAIFLKDAVGCKLKYGGSSYDYDEGTLVFMAPNQTIEFGGYDPGYVPKGYALLFHPDLLLGTDLAKKIHEFNFFAYSSNEALHLSAKERKVILSLLDKIQFELEQPIDKHSKKLIVTNIELFLDYCLRFYDRQFITREVVNKGTLEKFDNLLSSYFSSDKPKTNGLPSVGYFADELHLSSNYFGDLVKKETGKSAQEYIQSKLIDVAKEKVFDPNKSVSEIAYELGFKYPQHFSRLFKQKVGHSPKEFRASLN</sequence>
<keyword evidence="1" id="KW-0805">Transcription regulation</keyword>
<dbReference type="GO" id="GO:0003700">
    <property type="term" value="F:DNA-binding transcription factor activity"/>
    <property type="evidence" value="ECO:0007669"/>
    <property type="project" value="InterPro"/>
</dbReference>
<dbReference type="AlphaFoldDB" id="A0A1H4SJV3"/>
<evidence type="ECO:0000256" key="2">
    <source>
        <dbReference type="ARBA" id="ARBA00023125"/>
    </source>
</evidence>
<dbReference type="Proteomes" id="UP000183038">
    <property type="component" value="Unassembled WGS sequence"/>
</dbReference>
<dbReference type="PROSITE" id="PS01124">
    <property type="entry name" value="HTH_ARAC_FAMILY_2"/>
    <property type="match status" value="1"/>
</dbReference>
<dbReference type="InterPro" id="IPR020449">
    <property type="entry name" value="Tscrpt_reg_AraC-type_HTH"/>
</dbReference>
<dbReference type="GO" id="GO:0043565">
    <property type="term" value="F:sequence-specific DNA binding"/>
    <property type="evidence" value="ECO:0007669"/>
    <property type="project" value="InterPro"/>
</dbReference>
<evidence type="ECO:0000313" key="5">
    <source>
        <dbReference type="EMBL" id="SEC44383.1"/>
    </source>
</evidence>
<dbReference type="PANTHER" id="PTHR43280">
    <property type="entry name" value="ARAC-FAMILY TRANSCRIPTIONAL REGULATOR"/>
    <property type="match status" value="1"/>
</dbReference>
<dbReference type="Pfam" id="PF12833">
    <property type="entry name" value="HTH_18"/>
    <property type="match status" value="1"/>
</dbReference>
<dbReference type="RefSeq" id="WP_074673995.1">
    <property type="nucleotide sequence ID" value="NZ_FNTB01000001.1"/>
</dbReference>
<dbReference type="Gene3D" id="1.10.10.60">
    <property type="entry name" value="Homeodomain-like"/>
    <property type="match status" value="2"/>
</dbReference>
<name>A0A1H4SJV3_9FLAO</name>
<dbReference type="SMART" id="SM00342">
    <property type="entry name" value="HTH_ARAC"/>
    <property type="match status" value="1"/>
</dbReference>
<dbReference type="InterPro" id="IPR018060">
    <property type="entry name" value="HTH_AraC"/>
</dbReference>
<keyword evidence="3" id="KW-0804">Transcription</keyword>
<evidence type="ECO:0000256" key="1">
    <source>
        <dbReference type="ARBA" id="ARBA00023015"/>
    </source>
</evidence>
<keyword evidence="2" id="KW-0238">DNA-binding</keyword>
<protein>
    <submittedName>
        <fullName evidence="5">Helix-turn-helix domain-containing protein</fullName>
    </submittedName>
</protein>
<proteinExistence type="predicted"/>
<dbReference type="PANTHER" id="PTHR43280:SF32">
    <property type="entry name" value="TRANSCRIPTIONAL REGULATORY PROTEIN"/>
    <property type="match status" value="1"/>
</dbReference>
<dbReference type="EMBL" id="FNTB01000001">
    <property type="protein sequence ID" value="SEC44383.1"/>
    <property type="molecule type" value="Genomic_DNA"/>
</dbReference>
<organism evidence="5 6">
    <name type="scientific">Maribacter dokdonensis</name>
    <dbReference type="NCBI Taxonomy" id="320912"/>
    <lineage>
        <taxon>Bacteria</taxon>
        <taxon>Pseudomonadati</taxon>
        <taxon>Bacteroidota</taxon>
        <taxon>Flavobacteriia</taxon>
        <taxon>Flavobacteriales</taxon>
        <taxon>Flavobacteriaceae</taxon>
        <taxon>Maribacter</taxon>
    </lineage>
</organism>
<evidence type="ECO:0000313" key="6">
    <source>
        <dbReference type="Proteomes" id="UP000183038"/>
    </source>
</evidence>
<dbReference type="InterPro" id="IPR009057">
    <property type="entry name" value="Homeodomain-like_sf"/>
</dbReference>
<gene>
    <name evidence="5" type="ORF">SAMN05192540_3186</name>
</gene>
<dbReference type="SUPFAM" id="SSF46689">
    <property type="entry name" value="Homeodomain-like"/>
    <property type="match status" value="1"/>
</dbReference>
<dbReference type="PRINTS" id="PR00032">
    <property type="entry name" value="HTHARAC"/>
</dbReference>
<reference evidence="5 6" key="1">
    <citation type="submission" date="2016-10" db="EMBL/GenBank/DDBJ databases">
        <authorList>
            <person name="de Groot N.N."/>
        </authorList>
    </citation>
    <scope>NUCLEOTIDE SEQUENCE [LARGE SCALE GENOMIC DNA]</scope>
    <source>
        <strain evidence="5 6">MAR_2009_71</strain>
    </source>
</reference>
<evidence type="ECO:0000259" key="4">
    <source>
        <dbReference type="PROSITE" id="PS01124"/>
    </source>
</evidence>